<dbReference type="AlphaFoldDB" id="A0A7Z0SE24"/>
<dbReference type="Proteomes" id="UP000537890">
    <property type="component" value="Unassembled WGS sequence"/>
</dbReference>
<dbReference type="CDD" id="cd03360">
    <property type="entry name" value="LbH_AT_putative"/>
    <property type="match status" value="1"/>
</dbReference>
<dbReference type="Gene3D" id="2.160.10.10">
    <property type="entry name" value="Hexapeptide repeat proteins"/>
    <property type="match status" value="1"/>
</dbReference>
<dbReference type="EMBL" id="JACCHS010000117">
    <property type="protein sequence ID" value="NYT47302.1"/>
    <property type="molecule type" value="Genomic_DNA"/>
</dbReference>
<reference evidence="4 5" key="1">
    <citation type="submission" date="2020-05" db="EMBL/GenBank/DDBJ databases">
        <title>Horizontal transmission and recombination maintain forever young bacterial symbiont genomes.</title>
        <authorList>
            <person name="Russell S.L."/>
            <person name="Pepper-Tunick E."/>
            <person name="Svedberg J."/>
            <person name="Byrne A."/>
            <person name="Ruelas Castillo J."/>
            <person name="Vollmers C."/>
            <person name="Beinart R.A."/>
            <person name="Corbett-Detig R."/>
        </authorList>
    </citation>
    <scope>NUCLEOTIDE SEQUENCE [LARGE SCALE GENOMIC DNA]</scope>
    <source>
        <strain evidence="4">4727-3</strain>
    </source>
</reference>
<dbReference type="SUPFAM" id="SSF51161">
    <property type="entry name" value="Trimeric LpxA-like enzymes"/>
    <property type="match status" value="1"/>
</dbReference>
<dbReference type="PANTHER" id="PTHR43300">
    <property type="entry name" value="ACETYLTRANSFERASE"/>
    <property type="match status" value="1"/>
</dbReference>
<dbReference type="Gene3D" id="3.40.50.20">
    <property type="match status" value="1"/>
</dbReference>
<proteinExistence type="inferred from homology"/>
<gene>
    <name evidence="4" type="ORF">H0A75_06695</name>
</gene>
<evidence type="ECO:0000313" key="5">
    <source>
        <dbReference type="Proteomes" id="UP000537890"/>
    </source>
</evidence>
<comment type="caution">
    <text evidence="4">The sequence shown here is derived from an EMBL/GenBank/DDBJ whole genome shotgun (WGS) entry which is preliminary data.</text>
</comment>
<dbReference type="InterPro" id="IPR041561">
    <property type="entry name" value="PglD_N"/>
</dbReference>
<dbReference type="PANTHER" id="PTHR43300:SF7">
    <property type="entry name" value="UDP-N-ACETYLBACILLOSAMINE N-ACETYLTRANSFERASE"/>
    <property type="match status" value="1"/>
</dbReference>
<dbReference type="InterPro" id="IPR050179">
    <property type="entry name" value="Trans_hexapeptide_repeat"/>
</dbReference>
<dbReference type="InterPro" id="IPR011004">
    <property type="entry name" value="Trimer_LpxA-like_sf"/>
</dbReference>
<evidence type="ECO:0000313" key="4">
    <source>
        <dbReference type="EMBL" id="NYT47302.1"/>
    </source>
</evidence>
<evidence type="ECO:0000256" key="2">
    <source>
        <dbReference type="PIRSR" id="PIRSR620019-2"/>
    </source>
</evidence>
<dbReference type="Pfam" id="PF17836">
    <property type="entry name" value="PglD_N"/>
    <property type="match status" value="1"/>
</dbReference>
<dbReference type="InterPro" id="IPR020019">
    <property type="entry name" value="AcTrfase_PglD-like"/>
</dbReference>
<evidence type="ECO:0000256" key="1">
    <source>
        <dbReference type="ARBA" id="ARBA00007274"/>
    </source>
</evidence>
<keyword evidence="4" id="KW-0808">Transferase</keyword>
<evidence type="ECO:0000259" key="3">
    <source>
        <dbReference type="Pfam" id="PF17836"/>
    </source>
</evidence>
<dbReference type="GO" id="GO:0016740">
    <property type="term" value="F:transferase activity"/>
    <property type="evidence" value="ECO:0007669"/>
    <property type="project" value="UniProtKB-KW"/>
</dbReference>
<protein>
    <submittedName>
        <fullName evidence="4">Transferase</fullName>
    </submittedName>
</protein>
<feature type="binding site" evidence="2">
    <location>
        <position position="71"/>
    </location>
    <ligand>
        <name>substrate</name>
    </ligand>
</feature>
<accession>A0A7Z0SE24</accession>
<feature type="domain" description="PglD N-terminal" evidence="3">
    <location>
        <begin position="4"/>
        <end position="79"/>
    </location>
</feature>
<name>A0A7Z0SE24_9GAMM</name>
<sequence>MPEKIVIYGVSAFAEMMYHNFTRYSEYRVVAFCVDQEYLQEASFCDLPVVAFEEMAELYPAEAYKMFVAIGFSRMRNRAIMFDKAKAKGYQMVNYISPQAIVREDLVIGENNVIQSSTDIDIFVSIGNNNVFWTGCILGHNLVVGNHNYVSGNCGLGGNCVIGDACFIGNAAVMVNNIYCR</sequence>
<organism evidence="4 5">
    <name type="scientific">Candidatus Methanofishera endochildressiae</name>
    <dbReference type="NCBI Taxonomy" id="2738884"/>
    <lineage>
        <taxon>Bacteria</taxon>
        <taxon>Pseudomonadati</taxon>
        <taxon>Pseudomonadota</taxon>
        <taxon>Gammaproteobacteria</taxon>
        <taxon>Candidatus Methanofishera</taxon>
    </lineage>
</organism>
<comment type="similarity">
    <text evidence="1">Belongs to the transferase hexapeptide repeat family.</text>
</comment>